<dbReference type="Proteomes" id="UP000298663">
    <property type="component" value="Unassembled WGS sequence"/>
</dbReference>
<comment type="caution">
    <text evidence="2">The sequence shown here is derived from an EMBL/GenBank/DDBJ whole genome shotgun (WGS) entry which is preliminary data.</text>
</comment>
<keyword evidence="1" id="KW-1133">Transmembrane helix</keyword>
<reference evidence="2 3" key="2">
    <citation type="journal article" date="2019" name="G3 (Bethesda)">
        <title>Hybrid Assembly of the Genome of the Entomopathogenic Nematode Steinernema carpocapsae Identifies the X-Chromosome.</title>
        <authorList>
            <person name="Serra L."/>
            <person name="Macchietto M."/>
            <person name="Macias-Munoz A."/>
            <person name="McGill C.J."/>
            <person name="Rodriguez I.M."/>
            <person name="Rodriguez B."/>
            <person name="Murad R."/>
            <person name="Mortazavi A."/>
        </authorList>
    </citation>
    <scope>NUCLEOTIDE SEQUENCE [LARGE SCALE GENOMIC DNA]</scope>
    <source>
        <strain evidence="2 3">ALL</strain>
    </source>
</reference>
<feature type="transmembrane region" description="Helical" evidence="1">
    <location>
        <begin position="36"/>
        <end position="55"/>
    </location>
</feature>
<feature type="transmembrane region" description="Helical" evidence="1">
    <location>
        <begin position="12"/>
        <end position="30"/>
    </location>
</feature>
<organism evidence="2 3">
    <name type="scientific">Steinernema carpocapsae</name>
    <name type="common">Entomopathogenic nematode</name>
    <dbReference type="NCBI Taxonomy" id="34508"/>
    <lineage>
        <taxon>Eukaryota</taxon>
        <taxon>Metazoa</taxon>
        <taxon>Ecdysozoa</taxon>
        <taxon>Nematoda</taxon>
        <taxon>Chromadorea</taxon>
        <taxon>Rhabditida</taxon>
        <taxon>Tylenchina</taxon>
        <taxon>Panagrolaimomorpha</taxon>
        <taxon>Strongyloidoidea</taxon>
        <taxon>Steinernematidae</taxon>
        <taxon>Steinernema</taxon>
    </lineage>
</organism>
<accession>A0A4U8UKK0</accession>
<evidence type="ECO:0000313" key="3">
    <source>
        <dbReference type="Proteomes" id="UP000298663"/>
    </source>
</evidence>
<evidence type="ECO:0000313" key="2">
    <source>
        <dbReference type="EMBL" id="TMS33550.1"/>
    </source>
</evidence>
<gene>
    <name evidence="2" type="ORF">L596_001279</name>
</gene>
<keyword evidence="3" id="KW-1185">Reference proteome</keyword>
<keyword evidence="1" id="KW-0472">Membrane</keyword>
<evidence type="ECO:0000256" key="1">
    <source>
        <dbReference type="SAM" id="Phobius"/>
    </source>
</evidence>
<dbReference type="EMBL" id="AZBU02000001">
    <property type="protein sequence ID" value="TMS33550.1"/>
    <property type="molecule type" value="Genomic_DNA"/>
</dbReference>
<name>A0A4U8UKK0_STECR</name>
<keyword evidence="1" id="KW-0812">Transmembrane</keyword>
<reference evidence="2 3" key="1">
    <citation type="journal article" date="2015" name="Genome Biol.">
        <title>Comparative genomics of Steinernema reveals deeply conserved gene regulatory networks.</title>
        <authorList>
            <person name="Dillman A.R."/>
            <person name="Macchietto M."/>
            <person name="Porter C.F."/>
            <person name="Rogers A."/>
            <person name="Williams B."/>
            <person name="Antoshechkin I."/>
            <person name="Lee M.M."/>
            <person name="Goodwin Z."/>
            <person name="Lu X."/>
            <person name="Lewis E.E."/>
            <person name="Goodrich-Blair H."/>
            <person name="Stock S.P."/>
            <person name="Adams B.J."/>
            <person name="Sternberg P.W."/>
            <person name="Mortazavi A."/>
        </authorList>
    </citation>
    <scope>NUCLEOTIDE SEQUENCE [LARGE SCALE GENOMIC DNA]</scope>
    <source>
        <strain evidence="2 3">ALL</strain>
    </source>
</reference>
<sequence>MISDNKNSVNTVLVSICSLGIVFLLVKVLRLLPTQIYLFAASALFALYVIHEVYWKRRRLPLAPYHGS</sequence>
<dbReference type="AlphaFoldDB" id="A0A4U8UKK0"/>
<proteinExistence type="predicted"/>
<protein>
    <submittedName>
        <fullName evidence="2">Uncharacterized protein</fullName>
    </submittedName>
</protein>